<evidence type="ECO:0000256" key="7">
    <source>
        <dbReference type="PIRNR" id="PIRNR000194"/>
    </source>
</evidence>
<dbReference type="RefSeq" id="WP_027640244.1">
    <property type="nucleotide sequence ID" value="NZ_BAAACD010000025.1"/>
</dbReference>
<evidence type="ECO:0000259" key="9">
    <source>
        <dbReference type="PROSITE" id="PS51330"/>
    </source>
</evidence>
<dbReference type="InterPro" id="IPR012259">
    <property type="entry name" value="DHFR"/>
</dbReference>
<evidence type="ECO:0000313" key="10">
    <source>
        <dbReference type="EMBL" id="PWL53884.1"/>
    </source>
</evidence>
<dbReference type="InterPro" id="IPR001796">
    <property type="entry name" value="DHFR_dom"/>
</dbReference>
<gene>
    <name evidence="10" type="ORF">DBY38_05685</name>
    <name evidence="11" type="ORF">SAMN04487885_11451</name>
</gene>
<protein>
    <recommendedName>
        <fullName evidence="3 7">Dihydrofolate reductase</fullName>
        <ecNumber evidence="3 7">1.5.1.3</ecNumber>
    </recommendedName>
</protein>
<name>A0A1I2MKK2_9CLOT</name>
<keyword evidence="5 7" id="KW-0521">NADP</keyword>
<evidence type="ECO:0000256" key="4">
    <source>
        <dbReference type="ARBA" id="ARBA00022563"/>
    </source>
</evidence>
<dbReference type="Gene3D" id="3.40.430.10">
    <property type="entry name" value="Dihydrofolate Reductase, subunit A"/>
    <property type="match status" value="1"/>
</dbReference>
<comment type="similarity">
    <text evidence="2 7 8">Belongs to the dihydrofolate reductase family.</text>
</comment>
<evidence type="ECO:0000256" key="3">
    <source>
        <dbReference type="ARBA" id="ARBA00012856"/>
    </source>
</evidence>
<feature type="domain" description="DHFR" evidence="9">
    <location>
        <begin position="1"/>
        <end position="154"/>
    </location>
</feature>
<dbReference type="GO" id="GO:0050661">
    <property type="term" value="F:NADP binding"/>
    <property type="evidence" value="ECO:0007669"/>
    <property type="project" value="InterPro"/>
</dbReference>
<dbReference type="AlphaFoldDB" id="A0A1I2MKK2"/>
<dbReference type="GO" id="GO:0046654">
    <property type="term" value="P:tetrahydrofolate biosynthetic process"/>
    <property type="evidence" value="ECO:0007669"/>
    <property type="project" value="UniProtKB-UniPathway"/>
</dbReference>
<dbReference type="GO" id="GO:0046655">
    <property type="term" value="P:folic acid metabolic process"/>
    <property type="evidence" value="ECO:0007669"/>
    <property type="project" value="TreeGrafter"/>
</dbReference>
<keyword evidence="4 7" id="KW-0554">One-carbon metabolism</keyword>
<dbReference type="OrthoDB" id="9804315at2"/>
<dbReference type="Proteomes" id="UP000246114">
    <property type="component" value="Unassembled WGS sequence"/>
</dbReference>
<keyword evidence="6 7" id="KW-0560">Oxidoreductase</keyword>
<dbReference type="PROSITE" id="PS00075">
    <property type="entry name" value="DHFR_1"/>
    <property type="match status" value="1"/>
</dbReference>
<dbReference type="InterPro" id="IPR024072">
    <property type="entry name" value="DHFR-like_dom_sf"/>
</dbReference>
<evidence type="ECO:0000256" key="8">
    <source>
        <dbReference type="RuleBase" id="RU004474"/>
    </source>
</evidence>
<dbReference type="PIRSF" id="PIRSF000194">
    <property type="entry name" value="DHFR"/>
    <property type="match status" value="1"/>
</dbReference>
<dbReference type="PANTHER" id="PTHR48069">
    <property type="entry name" value="DIHYDROFOLATE REDUCTASE"/>
    <property type="match status" value="1"/>
</dbReference>
<dbReference type="InterPro" id="IPR017925">
    <property type="entry name" value="DHFR_CS"/>
</dbReference>
<organism evidence="11 12">
    <name type="scientific">Clostridium cadaveris</name>
    <dbReference type="NCBI Taxonomy" id="1529"/>
    <lineage>
        <taxon>Bacteria</taxon>
        <taxon>Bacillati</taxon>
        <taxon>Bacillota</taxon>
        <taxon>Clostridia</taxon>
        <taxon>Eubacteriales</taxon>
        <taxon>Clostridiaceae</taxon>
        <taxon>Clostridium</taxon>
    </lineage>
</organism>
<comment type="pathway">
    <text evidence="1 7">Cofactor biosynthesis; tetrahydrofolate biosynthesis; 5,6,7,8-tetrahydrofolate from 7,8-dihydrofolate: step 1/1.</text>
</comment>
<comment type="catalytic activity">
    <reaction evidence="7">
        <text>(6S)-5,6,7,8-tetrahydrofolate + NADP(+) = 7,8-dihydrofolate + NADPH + H(+)</text>
        <dbReference type="Rhea" id="RHEA:15009"/>
        <dbReference type="ChEBI" id="CHEBI:15378"/>
        <dbReference type="ChEBI" id="CHEBI:57451"/>
        <dbReference type="ChEBI" id="CHEBI:57453"/>
        <dbReference type="ChEBI" id="CHEBI:57783"/>
        <dbReference type="ChEBI" id="CHEBI:58349"/>
        <dbReference type="EC" id="1.5.1.3"/>
    </reaction>
</comment>
<dbReference type="GeneID" id="90543336"/>
<dbReference type="CDD" id="cd00209">
    <property type="entry name" value="DHFR"/>
    <property type="match status" value="1"/>
</dbReference>
<dbReference type="EMBL" id="FOOE01000014">
    <property type="protein sequence ID" value="SFF89661.1"/>
    <property type="molecule type" value="Genomic_DNA"/>
</dbReference>
<dbReference type="Pfam" id="PF00186">
    <property type="entry name" value="DHFR_1"/>
    <property type="match status" value="1"/>
</dbReference>
<reference evidence="11 12" key="1">
    <citation type="submission" date="2016-10" db="EMBL/GenBank/DDBJ databases">
        <authorList>
            <person name="de Groot N.N."/>
        </authorList>
    </citation>
    <scope>NUCLEOTIDE SEQUENCE [LARGE SCALE GENOMIC DNA]</scope>
    <source>
        <strain evidence="11 12">NLAE-zl-G419</strain>
    </source>
</reference>
<dbReference type="STRING" id="1529.SAMN04487885_11451"/>
<dbReference type="GO" id="GO:0006730">
    <property type="term" value="P:one-carbon metabolic process"/>
    <property type="evidence" value="ECO:0007669"/>
    <property type="project" value="UniProtKB-KW"/>
</dbReference>
<dbReference type="Proteomes" id="UP000182135">
    <property type="component" value="Unassembled WGS sequence"/>
</dbReference>
<dbReference type="PROSITE" id="PS51330">
    <property type="entry name" value="DHFR_2"/>
    <property type="match status" value="1"/>
</dbReference>
<evidence type="ECO:0000256" key="6">
    <source>
        <dbReference type="ARBA" id="ARBA00023002"/>
    </source>
</evidence>
<dbReference type="EMBL" id="QAMZ01000029">
    <property type="protein sequence ID" value="PWL53884.1"/>
    <property type="molecule type" value="Genomic_DNA"/>
</dbReference>
<sequence length="156" mass="18065">MIALIVAHSKNNVIGNKGRIPWNIKGELRRYKELTTDNVVIMGRRSYEEIGKPLPNRINIVLSTTKTYEGENLITAKSLKEALDIAGDRDVYISGGEKIFEEAIHIVDKMYITLVDKVVEGDTYFPDFNEEDFDKHIDEHFYGEIPYTYMTFTRKR</sequence>
<dbReference type="GO" id="GO:0004146">
    <property type="term" value="F:dihydrofolate reductase activity"/>
    <property type="evidence" value="ECO:0007669"/>
    <property type="project" value="UniProtKB-EC"/>
</dbReference>
<dbReference type="eggNOG" id="COG0262">
    <property type="taxonomic scope" value="Bacteria"/>
</dbReference>
<reference evidence="10 13" key="2">
    <citation type="submission" date="2018-03" db="EMBL/GenBank/DDBJ databases">
        <title>The uncultured portion of the human microbiome is neutrally assembled.</title>
        <authorList>
            <person name="Jeraldo P."/>
            <person name="Boardman L."/>
            <person name="White B.A."/>
            <person name="Nelson H."/>
            <person name="Goldenfeld N."/>
            <person name="Chia N."/>
        </authorList>
    </citation>
    <scope>NUCLEOTIDE SEQUENCE [LARGE SCALE GENOMIC DNA]</scope>
    <source>
        <strain evidence="10">CIM:MAG 903</strain>
    </source>
</reference>
<dbReference type="EC" id="1.5.1.3" evidence="3 7"/>
<proteinExistence type="inferred from homology"/>
<dbReference type="SUPFAM" id="SSF53597">
    <property type="entry name" value="Dihydrofolate reductase-like"/>
    <property type="match status" value="1"/>
</dbReference>
<evidence type="ECO:0000256" key="2">
    <source>
        <dbReference type="ARBA" id="ARBA00009539"/>
    </source>
</evidence>
<dbReference type="PRINTS" id="PR00070">
    <property type="entry name" value="DHFR"/>
</dbReference>
<dbReference type="GO" id="GO:0005829">
    <property type="term" value="C:cytosol"/>
    <property type="evidence" value="ECO:0007669"/>
    <property type="project" value="TreeGrafter"/>
</dbReference>
<dbReference type="GO" id="GO:0046452">
    <property type="term" value="P:dihydrofolate metabolic process"/>
    <property type="evidence" value="ECO:0007669"/>
    <property type="project" value="TreeGrafter"/>
</dbReference>
<evidence type="ECO:0000256" key="5">
    <source>
        <dbReference type="ARBA" id="ARBA00022857"/>
    </source>
</evidence>
<evidence type="ECO:0000313" key="12">
    <source>
        <dbReference type="Proteomes" id="UP000182135"/>
    </source>
</evidence>
<dbReference type="PANTHER" id="PTHR48069:SF3">
    <property type="entry name" value="DIHYDROFOLATE REDUCTASE"/>
    <property type="match status" value="1"/>
</dbReference>
<evidence type="ECO:0000313" key="13">
    <source>
        <dbReference type="Proteomes" id="UP000246114"/>
    </source>
</evidence>
<accession>A0A1I2MKK2</accession>
<keyword evidence="12" id="KW-1185">Reference proteome</keyword>
<comment type="function">
    <text evidence="7">Key enzyme in folate metabolism. Catalyzes an essential reaction for de novo glycine and purine synthesis, and for DNA precursor synthesis.</text>
</comment>
<evidence type="ECO:0000256" key="1">
    <source>
        <dbReference type="ARBA" id="ARBA00004903"/>
    </source>
</evidence>
<dbReference type="UniPathway" id="UPA00077">
    <property type="reaction ID" value="UER00158"/>
</dbReference>
<evidence type="ECO:0000313" key="11">
    <source>
        <dbReference type="EMBL" id="SFF89661.1"/>
    </source>
</evidence>